<feature type="chain" id="PRO_5026097981" evidence="2">
    <location>
        <begin position="19"/>
        <end position="143"/>
    </location>
</feature>
<evidence type="ECO:0000256" key="1">
    <source>
        <dbReference type="ARBA" id="ARBA00022729"/>
    </source>
</evidence>
<evidence type="ECO:0000256" key="2">
    <source>
        <dbReference type="SAM" id="SignalP"/>
    </source>
</evidence>
<dbReference type="PANTHER" id="PTHR11857">
    <property type="entry name" value="ODORANT BINDING PROTEIN-RELATED"/>
    <property type="match status" value="1"/>
</dbReference>
<dbReference type="PANTHER" id="PTHR11857:SF42">
    <property type="entry name" value="GENERAL ODORANT-BINDING PROTEIN 19D-RELATED"/>
    <property type="match status" value="1"/>
</dbReference>
<sequence length="143" mass="15420">MKLISFIVLCTLAAAVKGAISKEAVETVRTLSNECLKEIGATDAVFDEMIKNLPATNMEVKCLRACLMKKVNVLSPDGKLNKENALKMAEMHTEGDAEKMKIAHAVADACEAISIPDDHCEAAEAYKMCILSEAKKHGVNGLI</sequence>
<dbReference type="Pfam" id="PF01395">
    <property type="entry name" value="PBP_GOBP"/>
    <property type="match status" value="1"/>
</dbReference>
<dbReference type="EMBL" id="MT247238">
    <property type="protein sequence ID" value="QIS77217.1"/>
    <property type="molecule type" value="mRNA"/>
</dbReference>
<organism evidence="3">
    <name type="scientific">Episyrphus balteatus</name>
    <name type="common">Marmalade hoverfly</name>
    <name type="synonym">Syrphus balteaus</name>
    <dbReference type="NCBI Taxonomy" id="286459"/>
    <lineage>
        <taxon>Eukaryota</taxon>
        <taxon>Metazoa</taxon>
        <taxon>Ecdysozoa</taxon>
        <taxon>Arthropoda</taxon>
        <taxon>Hexapoda</taxon>
        <taxon>Insecta</taxon>
        <taxon>Pterygota</taxon>
        <taxon>Neoptera</taxon>
        <taxon>Endopterygota</taxon>
        <taxon>Diptera</taxon>
        <taxon>Brachycera</taxon>
        <taxon>Muscomorpha</taxon>
        <taxon>Syrphoidea</taxon>
        <taxon>Syrphidae</taxon>
        <taxon>Syrphinae</taxon>
        <taxon>Syrphini</taxon>
        <taxon>Episyrphus</taxon>
    </lineage>
</organism>
<keyword evidence="1 2" id="KW-0732">Signal</keyword>
<dbReference type="Gene3D" id="1.10.238.20">
    <property type="entry name" value="Pheromone/general odorant binding protein domain"/>
    <property type="match status" value="1"/>
</dbReference>
<name>A0A6H0D684_EPIBA</name>
<evidence type="ECO:0000313" key="3">
    <source>
        <dbReference type="EMBL" id="QIS77217.1"/>
    </source>
</evidence>
<protein>
    <submittedName>
        <fullName evidence="3">OBP24</fullName>
    </submittedName>
</protein>
<feature type="signal peptide" evidence="2">
    <location>
        <begin position="1"/>
        <end position="18"/>
    </location>
</feature>
<accession>A0A6H0D684</accession>
<dbReference type="GO" id="GO:0005615">
    <property type="term" value="C:extracellular space"/>
    <property type="evidence" value="ECO:0007669"/>
    <property type="project" value="TreeGrafter"/>
</dbReference>
<dbReference type="GO" id="GO:0005549">
    <property type="term" value="F:odorant binding"/>
    <property type="evidence" value="ECO:0007669"/>
    <property type="project" value="InterPro"/>
</dbReference>
<reference evidence="3" key="1">
    <citation type="submission" date="2020-03" db="EMBL/GenBank/DDBJ databases">
        <authorList>
            <person name="Jia H.R."/>
        </authorList>
    </citation>
    <scope>NUCLEOTIDE SEQUENCE</scope>
</reference>
<dbReference type="AlphaFoldDB" id="A0A6H0D684"/>
<dbReference type="SUPFAM" id="SSF47565">
    <property type="entry name" value="Insect pheromone/odorant-binding proteins"/>
    <property type="match status" value="1"/>
</dbReference>
<proteinExistence type="evidence at transcript level"/>
<dbReference type="InterPro" id="IPR006170">
    <property type="entry name" value="PBP/GOBP"/>
</dbReference>
<dbReference type="GO" id="GO:0007608">
    <property type="term" value="P:sensory perception of smell"/>
    <property type="evidence" value="ECO:0007669"/>
    <property type="project" value="TreeGrafter"/>
</dbReference>
<dbReference type="InterPro" id="IPR036728">
    <property type="entry name" value="PBP_GOBP_sf"/>
</dbReference>
<dbReference type="SMART" id="SM00708">
    <property type="entry name" value="PhBP"/>
    <property type="match status" value="1"/>
</dbReference>
<dbReference type="CDD" id="cd23992">
    <property type="entry name" value="PBP_GOBP"/>
    <property type="match status" value="1"/>
</dbReference>